<reference evidence="1" key="1">
    <citation type="submission" date="2023-07" db="EMBL/GenBank/DDBJ databases">
        <title>draft genome sequence of fig (Ficus carica).</title>
        <authorList>
            <person name="Takahashi T."/>
            <person name="Nishimura K."/>
        </authorList>
    </citation>
    <scope>NUCLEOTIDE SEQUENCE</scope>
</reference>
<keyword evidence="2" id="KW-1185">Reference proteome</keyword>
<name>A0AA88AN87_FICCA</name>
<evidence type="ECO:0000313" key="1">
    <source>
        <dbReference type="EMBL" id="GMN55245.1"/>
    </source>
</evidence>
<organism evidence="1 2">
    <name type="scientific">Ficus carica</name>
    <name type="common">Common fig</name>
    <dbReference type="NCBI Taxonomy" id="3494"/>
    <lineage>
        <taxon>Eukaryota</taxon>
        <taxon>Viridiplantae</taxon>
        <taxon>Streptophyta</taxon>
        <taxon>Embryophyta</taxon>
        <taxon>Tracheophyta</taxon>
        <taxon>Spermatophyta</taxon>
        <taxon>Magnoliopsida</taxon>
        <taxon>eudicotyledons</taxon>
        <taxon>Gunneridae</taxon>
        <taxon>Pentapetalae</taxon>
        <taxon>rosids</taxon>
        <taxon>fabids</taxon>
        <taxon>Rosales</taxon>
        <taxon>Moraceae</taxon>
        <taxon>Ficeae</taxon>
        <taxon>Ficus</taxon>
    </lineage>
</organism>
<proteinExistence type="predicted"/>
<evidence type="ECO:0000313" key="2">
    <source>
        <dbReference type="Proteomes" id="UP001187192"/>
    </source>
</evidence>
<sequence length="138" mass="15471">MYPRRKKQVVGEMKKKTITFYACERKVNGQTSQCFLPFMGQGTKKATSESSFIRGEARTLACATKLRVGRDKHSQKTQGVERALMRLFGTPLFIEPLSDEEALIAELALDTMSVEFPNPKDLLAKKKAQKKAAKATRS</sequence>
<accession>A0AA88AN87</accession>
<comment type="caution">
    <text evidence="1">The sequence shown here is derived from an EMBL/GenBank/DDBJ whole genome shotgun (WGS) entry which is preliminary data.</text>
</comment>
<dbReference type="EMBL" id="BTGU01000056">
    <property type="protein sequence ID" value="GMN55245.1"/>
    <property type="molecule type" value="Genomic_DNA"/>
</dbReference>
<gene>
    <name evidence="1" type="ORF">TIFTF001_024374</name>
</gene>
<dbReference type="AlphaFoldDB" id="A0AA88AN87"/>
<dbReference type="Proteomes" id="UP001187192">
    <property type="component" value="Unassembled WGS sequence"/>
</dbReference>
<protein>
    <submittedName>
        <fullName evidence="1">Uncharacterized protein</fullName>
    </submittedName>
</protein>